<feature type="non-terminal residue" evidence="5">
    <location>
        <position position="93"/>
    </location>
</feature>
<sequence length="93" mass="9901">MTRLVIALGGNALQRAGDEGRWDEAVRRMRATVGPLADLVRDGHQLVVTHGNGPQVGALLRQNELGEGEVPPQPLFVLGAASEAEIGLLIQQE</sequence>
<name>T1CJN8_9ZZZZ</name>
<dbReference type="InterPro" id="IPR003964">
    <property type="entry name" value="Carb_kinase"/>
</dbReference>
<protein>
    <submittedName>
        <fullName evidence="5">Carbamate kinase</fullName>
    </submittedName>
</protein>
<comment type="similarity">
    <text evidence="1">Belongs to the carbamate kinase family.</text>
</comment>
<organism evidence="5">
    <name type="scientific">mine drainage metagenome</name>
    <dbReference type="NCBI Taxonomy" id="410659"/>
    <lineage>
        <taxon>unclassified sequences</taxon>
        <taxon>metagenomes</taxon>
        <taxon>ecological metagenomes</taxon>
    </lineage>
</organism>
<dbReference type="PRINTS" id="PR01469">
    <property type="entry name" value="CARBMTKINASE"/>
</dbReference>
<dbReference type="PANTHER" id="PTHR30409:SF1">
    <property type="entry name" value="CARBAMATE KINASE-RELATED"/>
    <property type="match status" value="1"/>
</dbReference>
<dbReference type="GO" id="GO:0019546">
    <property type="term" value="P:L-arginine deiminase pathway"/>
    <property type="evidence" value="ECO:0007669"/>
    <property type="project" value="TreeGrafter"/>
</dbReference>
<dbReference type="Gene3D" id="3.40.1160.10">
    <property type="entry name" value="Acetylglutamate kinase-like"/>
    <property type="match status" value="1"/>
</dbReference>
<dbReference type="PANTHER" id="PTHR30409">
    <property type="entry name" value="CARBAMATE KINASE"/>
    <property type="match status" value="1"/>
</dbReference>
<dbReference type="EMBL" id="AUZX01005598">
    <property type="protein sequence ID" value="EQD67179.1"/>
    <property type="molecule type" value="Genomic_DNA"/>
</dbReference>
<evidence type="ECO:0000313" key="5">
    <source>
        <dbReference type="EMBL" id="EQD67179.1"/>
    </source>
</evidence>
<evidence type="ECO:0000256" key="2">
    <source>
        <dbReference type="ARBA" id="ARBA00022679"/>
    </source>
</evidence>
<dbReference type="GO" id="GO:0008804">
    <property type="term" value="F:carbamate kinase activity"/>
    <property type="evidence" value="ECO:0007669"/>
    <property type="project" value="InterPro"/>
</dbReference>
<proteinExistence type="inferred from homology"/>
<dbReference type="AlphaFoldDB" id="T1CJN8"/>
<evidence type="ECO:0000256" key="3">
    <source>
        <dbReference type="ARBA" id="ARBA00022777"/>
    </source>
</evidence>
<reference evidence="5" key="1">
    <citation type="submission" date="2013-08" db="EMBL/GenBank/DDBJ databases">
        <authorList>
            <person name="Mendez C."/>
            <person name="Richter M."/>
            <person name="Ferrer M."/>
            <person name="Sanchez J."/>
        </authorList>
    </citation>
    <scope>NUCLEOTIDE SEQUENCE</scope>
</reference>
<reference evidence="5" key="2">
    <citation type="journal article" date="2014" name="ISME J.">
        <title>Microbial stratification in low pH oxic and suboxic macroscopic growths along an acid mine drainage.</title>
        <authorList>
            <person name="Mendez-Garcia C."/>
            <person name="Mesa V."/>
            <person name="Sprenger R.R."/>
            <person name="Richter M."/>
            <person name="Diez M.S."/>
            <person name="Solano J."/>
            <person name="Bargiela R."/>
            <person name="Golyshina O.V."/>
            <person name="Manteca A."/>
            <person name="Ramos J.L."/>
            <person name="Gallego J.R."/>
            <person name="Llorente I."/>
            <person name="Martins Dos Santos V.A."/>
            <person name="Jensen O.N."/>
            <person name="Pelaez A.I."/>
            <person name="Sanchez J."/>
            <person name="Ferrer M."/>
        </authorList>
    </citation>
    <scope>NUCLEOTIDE SEQUENCE</scope>
</reference>
<gene>
    <name evidence="5" type="ORF">B1A_07817</name>
</gene>
<comment type="caution">
    <text evidence="5">The sequence shown here is derived from an EMBL/GenBank/DDBJ whole genome shotgun (WGS) entry which is preliminary data.</text>
</comment>
<evidence type="ECO:0000259" key="4">
    <source>
        <dbReference type="Pfam" id="PF00696"/>
    </source>
</evidence>
<dbReference type="SUPFAM" id="SSF53633">
    <property type="entry name" value="Carbamate kinase-like"/>
    <property type="match status" value="1"/>
</dbReference>
<dbReference type="InterPro" id="IPR001048">
    <property type="entry name" value="Asp/Glu/Uridylate_kinase"/>
</dbReference>
<accession>T1CJN8</accession>
<dbReference type="GO" id="GO:0005829">
    <property type="term" value="C:cytosol"/>
    <property type="evidence" value="ECO:0007669"/>
    <property type="project" value="TreeGrafter"/>
</dbReference>
<dbReference type="InterPro" id="IPR036393">
    <property type="entry name" value="AceGlu_kinase-like_sf"/>
</dbReference>
<dbReference type="Pfam" id="PF00696">
    <property type="entry name" value="AA_kinase"/>
    <property type="match status" value="1"/>
</dbReference>
<feature type="domain" description="Aspartate/glutamate/uridylate kinase" evidence="4">
    <location>
        <begin position="3"/>
        <end position="71"/>
    </location>
</feature>
<keyword evidence="3 5" id="KW-0418">Kinase</keyword>
<keyword evidence="2" id="KW-0808">Transferase</keyword>
<evidence type="ECO:0000256" key="1">
    <source>
        <dbReference type="ARBA" id="ARBA00011066"/>
    </source>
</evidence>